<evidence type="ECO:0000313" key="5">
    <source>
        <dbReference type="Proteomes" id="UP001620597"/>
    </source>
</evidence>
<dbReference type="InterPro" id="IPR001890">
    <property type="entry name" value="RNA-binding_CRM"/>
</dbReference>
<keyword evidence="5" id="KW-1185">Reference proteome</keyword>
<accession>A0ABW8NIA0</accession>
<evidence type="ECO:0000256" key="2">
    <source>
        <dbReference type="PROSITE-ProRule" id="PRU00626"/>
    </source>
</evidence>
<dbReference type="Proteomes" id="UP001620597">
    <property type="component" value="Unassembled WGS sequence"/>
</dbReference>
<dbReference type="SUPFAM" id="SSF75471">
    <property type="entry name" value="YhbY-like"/>
    <property type="match status" value="1"/>
</dbReference>
<feature type="domain" description="CRM" evidence="3">
    <location>
        <begin position="1"/>
        <end position="97"/>
    </location>
</feature>
<gene>
    <name evidence="4" type="ORF">WG929_09385</name>
</gene>
<dbReference type="SMART" id="SM01103">
    <property type="entry name" value="CRS1_YhbY"/>
    <property type="match status" value="1"/>
</dbReference>
<name>A0ABW8NIA0_9GAMM</name>
<dbReference type="PANTHER" id="PTHR40065">
    <property type="entry name" value="RNA-BINDING PROTEIN YHBY"/>
    <property type="match status" value="1"/>
</dbReference>
<reference evidence="4 5" key="1">
    <citation type="submission" date="2024-03" db="EMBL/GenBank/DDBJ databases">
        <title>High-quality draft genome sequence of Oceanobacter sp. wDCs-4.</title>
        <authorList>
            <person name="Dong C."/>
        </authorList>
    </citation>
    <scope>NUCLEOTIDE SEQUENCE [LARGE SCALE GENOMIC DNA]</scope>
    <source>
        <strain evidence="5">wDCs-4</strain>
    </source>
</reference>
<dbReference type="Pfam" id="PF01985">
    <property type="entry name" value="CRS1_YhbY"/>
    <property type="match status" value="1"/>
</dbReference>
<evidence type="ECO:0000259" key="3">
    <source>
        <dbReference type="PROSITE" id="PS51295"/>
    </source>
</evidence>
<sequence length="105" mass="11517">MPLTNEQKKAYRAIGHNLNPVVTVASNGLSEGVLEELNRALDDHELIKIKVSVGDRDLKKAVIAELLGITKAMLVQQIGNTALLLRRNPRAKINLSNLQRGDSKP</sequence>
<dbReference type="PANTHER" id="PTHR40065:SF3">
    <property type="entry name" value="RNA-BINDING PROTEIN YHBY"/>
    <property type="match status" value="1"/>
</dbReference>
<dbReference type="Gene3D" id="3.30.110.60">
    <property type="entry name" value="YhbY-like"/>
    <property type="match status" value="1"/>
</dbReference>
<organism evidence="4 5">
    <name type="scientific">Oceanobacter antarcticus</name>
    <dbReference type="NCBI Taxonomy" id="3133425"/>
    <lineage>
        <taxon>Bacteria</taxon>
        <taxon>Pseudomonadati</taxon>
        <taxon>Pseudomonadota</taxon>
        <taxon>Gammaproteobacteria</taxon>
        <taxon>Oceanospirillales</taxon>
        <taxon>Oceanospirillaceae</taxon>
        <taxon>Oceanobacter</taxon>
    </lineage>
</organism>
<dbReference type="EMBL" id="JBBKTX010000010">
    <property type="protein sequence ID" value="MFK4752617.1"/>
    <property type="molecule type" value="Genomic_DNA"/>
</dbReference>
<dbReference type="RefSeq" id="WP_369855113.1">
    <property type="nucleotide sequence ID" value="NZ_JBBKTX010000010.1"/>
</dbReference>
<keyword evidence="1 2" id="KW-0694">RNA-binding</keyword>
<dbReference type="InterPro" id="IPR051925">
    <property type="entry name" value="RNA-binding_domain"/>
</dbReference>
<protein>
    <submittedName>
        <fullName evidence="4">YhbY family RNA-binding protein</fullName>
    </submittedName>
</protein>
<evidence type="ECO:0000256" key="1">
    <source>
        <dbReference type="ARBA" id="ARBA00022884"/>
    </source>
</evidence>
<comment type="caution">
    <text evidence="4">The sequence shown here is derived from an EMBL/GenBank/DDBJ whole genome shotgun (WGS) entry which is preliminary data.</text>
</comment>
<dbReference type="PROSITE" id="PS51295">
    <property type="entry name" value="CRM"/>
    <property type="match status" value="1"/>
</dbReference>
<dbReference type="InterPro" id="IPR035920">
    <property type="entry name" value="YhbY-like_sf"/>
</dbReference>
<proteinExistence type="predicted"/>
<evidence type="ECO:0000313" key="4">
    <source>
        <dbReference type="EMBL" id="MFK4752617.1"/>
    </source>
</evidence>